<dbReference type="InterPro" id="IPR050641">
    <property type="entry name" value="RIFMO-like"/>
</dbReference>
<sequence>MERRHQVVIVGGGPVGVGLALDLGLRGIRCVVVEQRTELSSVPKGQGLSQRTMEHMWRWGVAEDIRAARTMPPGHAIGQVTAYENLMSEFWAAPPARELVAPYYAQANERLPQYRTEQVLRRRVAGLPEVETRFGWRAAAVTQDGDGAHVTIERNGVREILTGDYVVGCDGGRSLVREQSDIPRSGTDWDELVALVVFRSPELHRALARFPDRSTYRVLHPALEGYWMFFGRVDVGEQFFFHAPVPREARDADHDLPALLHHAAGFAFDAEIEHVGYWDLRVQVAHTYRAGRAFIAGDAAHTHPPYGGFGLNNGLEDAVNLGWKLAAALQGWGGEALLESYSLERQAVFRDVGEDIIGGWISDDREFLRTYDPKADRAEFERRFAEAAAGFGRRLRDFEPHYEGSPVVAGPPGAVISAHGEHTFTARAGHHLPPQPLSSGRGVFDELGPGFTLLAFDAEAEPFAQAARSTGVPLTVIRDTLGGGREAYGSRLVLVRPDQFVAWTGDAAPAHPAALLRRVTGR</sequence>
<dbReference type="EMBL" id="VIWU01000001">
    <property type="protein sequence ID" value="TWF82124.1"/>
    <property type="molecule type" value="Genomic_DNA"/>
</dbReference>
<organism evidence="6 7">
    <name type="scientific">Pseudonocardia hierapolitana</name>
    <dbReference type="NCBI Taxonomy" id="1128676"/>
    <lineage>
        <taxon>Bacteria</taxon>
        <taxon>Bacillati</taxon>
        <taxon>Actinomycetota</taxon>
        <taxon>Actinomycetes</taxon>
        <taxon>Pseudonocardiales</taxon>
        <taxon>Pseudonocardiaceae</taxon>
        <taxon>Pseudonocardia</taxon>
    </lineage>
</organism>
<evidence type="ECO:0000256" key="3">
    <source>
        <dbReference type="ARBA" id="ARBA00022827"/>
    </source>
</evidence>
<dbReference type="GO" id="GO:0006072">
    <property type="term" value="P:glycerol-3-phosphate metabolic process"/>
    <property type="evidence" value="ECO:0007669"/>
    <property type="project" value="InterPro"/>
</dbReference>
<comment type="cofactor">
    <cofactor evidence="1">
        <name>FAD</name>
        <dbReference type="ChEBI" id="CHEBI:57692"/>
    </cofactor>
</comment>
<dbReference type="Gene3D" id="3.50.50.60">
    <property type="entry name" value="FAD/NAD(P)-binding domain"/>
    <property type="match status" value="1"/>
</dbReference>
<keyword evidence="2" id="KW-0285">Flavoprotein</keyword>
<dbReference type="Gene3D" id="3.40.30.120">
    <property type="match status" value="1"/>
</dbReference>
<gene>
    <name evidence="6" type="ORF">FHX44_118069</name>
</gene>
<feature type="domain" description="FAD-binding" evidence="5">
    <location>
        <begin position="5"/>
        <end position="352"/>
    </location>
</feature>
<dbReference type="Pfam" id="PF01494">
    <property type="entry name" value="FAD_binding_3"/>
    <property type="match status" value="1"/>
</dbReference>
<keyword evidence="4" id="KW-0560">Oxidoreductase</keyword>
<proteinExistence type="predicted"/>
<dbReference type="Pfam" id="PF21274">
    <property type="entry name" value="Rng_hyd_C"/>
    <property type="match status" value="1"/>
</dbReference>
<dbReference type="GO" id="GO:0004368">
    <property type="term" value="F:glycerol-3-phosphate dehydrogenase (quinone) activity"/>
    <property type="evidence" value="ECO:0007669"/>
    <property type="project" value="InterPro"/>
</dbReference>
<dbReference type="Gene3D" id="3.30.9.10">
    <property type="entry name" value="D-Amino Acid Oxidase, subunit A, domain 2"/>
    <property type="match status" value="1"/>
</dbReference>
<name>A0A561T4U6_9PSEU</name>
<protein>
    <submittedName>
        <fullName evidence="6">2-polyprenyl-6-methoxyphenol hydroxylase-like FAD-dependent oxidoreductase</fullName>
    </submittedName>
</protein>
<keyword evidence="3" id="KW-0274">FAD</keyword>
<evidence type="ECO:0000256" key="4">
    <source>
        <dbReference type="ARBA" id="ARBA00023002"/>
    </source>
</evidence>
<dbReference type="PROSITE" id="PS00977">
    <property type="entry name" value="FAD_G3PDH_1"/>
    <property type="match status" value="1"/>
</dbReference>
<evidence type="ECO:0000256" key="1">
    <source>
        <dbReference type="ARBA" id="ARBA00001974"/>
    </source>
</evidence>
<dbReference type="PANTHER" id="PTHR43004:SF19">
    <property type="entry name" value="BINDING MONOOXYGENASE, PUTATIVE (JCVI)-RELATED"/>
    <property type="match status" value="1"/>
</dbReference>
<dbReference type="InterPro" id="IPR000447">
    <property type="entry name" value="G3P_DH_FAD-dep"/>
</dbReference>
<dbReference type="GO" id="GO:0071949">
    <property type="term" value="F:FAD binding"/>
    <property type="evidence" value="ECO:0007669"/>
    <property type="project" value="InterPro"/>
</dbReference>
<dbReference type="RefSeq" id="WP_147260505.1">
    <property type="nucleotide sequence ID" value="NZ_VIWU01000001.1"/>
</dbReference>
<evidence type="ECO:0000313" key="6">
    <source>
        <dbReference type="EMBL" id="TWF82124.1"/>
    </source>
</evidence>
<evidence type="ECO:0000259" key="5">
    <source>
        <dbReference type="Pfam" id="PF01494"/>
    </source>
</evidence>
<dbReference type="OrthoDB" id="3647401at2"/>
<comment type="caution">
    <text evidence="6">The sequence shown here is derived from an EMBL/GenBank/DDBJ whole genome shotgun (WGS) entry which is preliminary data.</text>
</comment>
<dbReference type="GO" id="GO:0016709">
    <property type="term" value="F:oxidoreductase activity, acting on paired donors, with incorporation or reduction of molecular oxygen, NAD(P)H as one donor, and incorporation of one atom of oxygen"/>
    <property type="evidence" value="ECO:0007669"/>
    <property type="project" value="UniProtKB-ARBA"/>
</dbReference>
<keyword evidence="7" id="KW-1185">Reference proteome</keyword>
<dbReference type="PANTHER" id="PTHR43004">
    <property type="entry name" value="TRK SYSTEM POTASSIUM UPTAKE PROTEIN"/>
    <property type="match status" value="1"/>
</dbReference>
<reference evidence="6 7" key="1">
    <citation type="submission" date="2019-06" db="EMBL/GenBank/DDBJ databases">
        <title>Sequencing the genomes of 1000 actinobacteria strains.</title>
        <authorList>
            <person name="Klenk H.-P."/>
        </authorList>
    </citation>
    <scope>NUCLEOTIDE SEQUENCE [LARGE SCALE GENOMIC DNA]</scope>
    <source>
        <strain evidence="6 7">DSM 45671</strain>
    </source>
</reference>
<dbReference type="PRINTS" id="PR00420">
    <property type="entry name" value="RNGMNOXGNASE"/>
</dbReference>
<dbReference type="Proteomes" id="UP000321261">
    <property type="component" value="Unassembled WGS sequence"/>
</dbReference>
<accession>A0A561T4U6</accession>
<evidence type="ECO:0000256" key="2">
    <source>
        <dbReference type="ARBA" id="ARBA00022630"/>
    </source>
</evidence>
<dbReference type="InterPro" id="IPR036188">
    <property type="entry name" value="FAD/NAD-bd_sf"/>
</dbReference>
<evidence type="ECO:0000313" key="7">
    <source>
        <dbReference type="Proteomes" id="UP000321261"/>
    </source>
</evidence>
<dbReference type="InterPro" id="IPR002938">
    <property type="entry name" value="FAD-bd"/>
</dbReference>
<dbReference type="AlphaFoldDB" id="A0A561T4U6"/>
<dbReference type="SUPFAM" id="SSF51905">
    <property type="entry name" value="FAD/NAD(P)-binding domain"/>
    <property type="match status" value="1"/>
</dbReference>